<feature type="transmembrane region" description="Helical" evidence="2">
    <location>
        <begin position="59"/>
        <end position="78"/>
    </location>
</feature>
<evidence type="ECO:0000313" key="4">
    <source>
        <dbReference type="Proteomes" id="UP000182146"/>
    </source>
</evidence>
<dbReference type="EMBL" id="FNGU01000001">
    <property type="protein sequence ID" value="SDL28474.1"/>
    <property type="molecule type" value="Genomic_DNA"/>
</dbReference>
<keyword evidence="2" id="KW-0812">Transmembrane</keyword>
<dbReference type="AlphaFoldDB" id="A0A1G9IUI7"/>
<feature type="transmembrane region" description="Helical" evidence="2">
    <location>
        <begin position="186"/>
        <end position="204"/>
    </location>
</feature>
<feature type="transmembrane region" description="Helical" evidence="2">
    <location>
        <begin position="98"/>
        <end position="121"/>
    </location>
</feature>
<feature type="region of interest" description="Disordered" evidence="1">
    <location>
        <begin position="1"/>
        <end position="21"/>
    </location>
</feature>
<evidence type="ECO:0000313" key="3">
    <source>
        <dbReference type="EMBL" id="SDL28474.1"/>
    </source>
</evidence>
<feature type="compositionally biased region" description="Basic and acidic residues" evidence="1">
    <location>
        <begin position="1"/>
        <end position="14"/>
    </location>
</feature>
<dbReference type="RefSeq" id="WP_052446504.1">
    <property type="nucleotide sequence ID" value="NZ_FNGU01000001.1"/>
</dbReference>
<proteinExistence type="predicted"/>
<accession>A0A1G9IUI7</accession>
<evidence type="ECO:0008006" key="5">
    <source>
        <dbReference type="Google" id="ProtNLM"/>
    </source>
</evidence>
<name>A0A1G9IUI7_9BACT</name>
<keyword evidence="2" id="KW-0472">Membrane</keyword>
<keyword evidence="2" id="KW-1133">Transmembrane helix</keyword>
<evidence type="ECO:0000256" key="2">
    <source>
        <dbReference type="SAM" id="Phobius"/>
    </source>
</evidence>
<feature type="transmembrane region" description="Helical" evidence="2">
    <location>
        <begin position="152"/>
        <end position="174"/>
    </location>
</feature>
<feature type="transmembrane region" description="Helical" evidence="2">
    <location>
        <begin position="216"/>
        <end position="233"/>
    </location>
</feature>
<reference evidence="3 4" key="1">
    <citation type="submission" date="2016-10" db="EMBL/GenBank/DDBJ databases">
        <authorList>
            <person name="de Groot N.N."/>
        </authorList>
    </citation>
    <scope>NUCLEOTIDE SEQUENCE [LARGE SCALE GENOMIC DNA]</scope>
    <source>
        <strain evidence="3 4">DSM 17813</strain>
    </source>
</reference>
<gene>
    <name evidence="3" type="ORF">SAMN05660860_00235</name>
</gene>
<feature type="transmembrane region" description="Helical" evidence="2">
    <location>
        <begin position="30"/>
        <end position="53"/>
    </location>
</feature>
<dbReference type="Proteomes" id="UP000182146">
    <property type="component" value="Unassembled WGS sequence"/>
</dbReference>
<protein>
    <recommendedName>
        <fullName evidence="5">Small multi-drug export protein</fullName>
    </recommendedName>
</protein>
<organism evidence="3 4">
    <name type="scientific">Geoalkalibacter ferrihydriticus</name>
    <dbReference type="NCBI Taxonomy" id="392333"/>
    <lineage>
        <taxon>Bacteria</taxon>
        <taxon>Pseudomonadati</taxon>
        <taxon>Thermodesulfobacteriota</taxon>
        <taxon>Desulfuromonadia</taxon>
        <taxon>Desulfuromonadales</taxon>
        <taxon>Geoalkalibacteraceae</taxon>
        <taxon>Geoalkalibacter</taxon>
    </lineage>
</organism>
<sequence length="256" mass="28654">MSENKSKQPSHENEESYPEFDDQRQPQLTFLWFLTLVGPFVLSAGLLVTLYFIHGWNYVQALLLAAMAVFFFFGRFVILGGSAGGMEEATRFFTSGELALLVFYMDSMVACLLAFHIGFLFRLPYLGTKLRILMDDGKFILQSHPWMKRATFAGIVTFCVFPLAATGSVGGSIFGRLLGMSRLGTFFGVVTGSALGCSLMYFGASLINRYLDRDNPWLVIGGIVFVVLAILLLNHRYRKMKAQWYATQVKAPECQP</sequence>
<evidence type="ECO:0000256" key="1">
    <source>
        <dbReference type="SAM" id="MobiDB-lite"/>
    </source>
</evidence>